<name>A0A6C0ID23_9ZZZZ</name>
<feature type="compositionally biased region" description="Low complexity" evidence="1">
    <location>
        <begin position="1209"/>
        <end position="1224"/>
    </location>
</feature>
<evidence type="ECO:0000313" key="2">
    <source>
        <dbReference type="EMBL" id="QHT90978.1"/>
    </source>
</evidence>
<feature type="compositionally biased region" description="Basic and acidic residues" evidence="1">
    <location>
        <begin position="1229"/>
        <end position="1239"/>
    </location>
</feature>
<evidence type="ECO:0000256" key="1">
    <source>
        <dbReference type="SAM" id="MobiDB-lite"/>
    </source>
</evidence>
<accession>A0A6C0ID23</accession>
<dbReference type="AlphaFoldDB" id="A0A6C0ID23"/>
<feature type="compositionally biased region" description="Basic residues" evidence="1">
    <location>
        <begin position="1193"/>
        <end position="1208"/>
    </location>
</feature>
<feature type="region of interest" description="Disordered" evidence="1">
    <location>
        <begin position="1182"/>
        <end position="1239"/>
    </location>
</feature>
<sequence length="1239" mass="141137">MITTNYITETEFRNCESNNLSNPPPFTYIKDKDKPVKLNTNYDKSSSIFKVLAIDDTFHDFSKDRNGYNASKFNADGPANYLLTGKFFTGDNISTYKNTLNYDEYKTAIGKFETKVATSIDIVKGLQPAEITITYDDIIEGITIDRQEITIGNNLKEKIKLSNGSIQLCLNMNNHLLKNLDQTKVNFSDYIFYVTKGDNKKIEEAKLKISAFIRWYLHSDDFEDKLPSESMKILSDAGISFLGDFFSVEGSMVTPFVAIPCFLDSASTSVSLLDPTIDIAFETISDDYIIPIVSNYFSCDKYFMCYLLNPKSTFDKDNLYNFSVIFLNIDNIPELYKTVKDDITVVVRKTASILDKEYIQACTNIKNFIDAYPGLVARYYFGEVKKNAQDNDDSSCGTCGAGVPYLGKVLDTLIKARNNIKPDGINGVWSSTNINNIKDSFNNLKKLGSLNSRIPIADARILKLFCSSDTKDNTFCSIQQDNLDSLFQILADYKRTGDYQQSYTVLKQILREGTNTGCYTFCSGDELSTLVGRLLGVPSIYQIANGSTCSLYRCNLFKANPKERVRLKITNDIGIIRNYIDKIIYKFQLTYDFVNDYYINICTLRQQLSDFLQNISPSDETIFIALKYYNAIEVLSEILEKCINLTTNTDENYINQFLSKLYAILIQYKDINEIINNSSNKLSLDQFSKNISECLVDIAKIEDGKMFDVFIYIQENFPLVFINSELKSDFFDPLTDKDNTKTPTFKRPALGLNVKMGKDNNKDSKSLIDNLNKLTSSKKPNERAQRHVDVKQKEIEILSDMFVNNYNKFITSFKSSIISEYTIGSYSDFNSTYLEKRINQLTTKIDDVISEQKEKCNETETTSDNIKNILIKFIKKFKEMNLPQILPQTGGGNETGINHLLNQTGGLISSKQDYNRFCIFYEIQKIVLNITNKCAIYMSNVSKQYFVKNNNNIQLLELLNNISNDYETNDFCSQLLFEQNDDVSLDDDNNGFVIALKLLAEKYTYSDIMLNSTSNDGLLTVNDMLNALNLPYIKLMILLLSWNKEENIQLGCSLIDCDLSEINISKNYGSYSTIYNYLTVNNSTILSIYSIMCFSLINYYYYGEKSICFSKTDCKNFASELFKTYGSNQGYIYSNNTPQVFLQRDLESISNTIFSVASNKIGLTNTATGPASNTRYKRTIGTIGVSNNQGTQKKMKISRGNKTKKQKKTTNGGRNNNNYTKSNKIQTSKSKERETRRRY</sequence>
<organism evidence="2">
    <name type="scientific">viral metagenome</name>
    <dbReference type="NCBI Taxonomy" id="1070528"/>
    <lineage>
        <taxon>unclassified sequences</taxon>
        <taxon>metagenomes</taxon>
        <taxon>organismal metagenomes</taxon>
    </lineage>
</organism>
<proteinExistence type="predicted"/>
<reference evidence="2" key="1">
    <citation type="journal article" date="2020" name="Nature">
        <title>Giant virus diversity and host interactions through global metagenomics.</title>
        <authorList>
            <person name="Schulz F."/>
            <person name="Roux S."/>
            <person name="Paez-Espino D."/>
            <person name="Jungbluth S."/>
            <person name="Walsh D.A."/>
            <person name="Denef V.J."/>
            <person name="McMahon K.D."/>
            <person name="Konstantinidis K.T."/>
            <person name="Eloe-Fadrosh E.A."/>
            <person name="Kyrpides N.C."/>
            <person name="Woyke T."/>
        </authorList>
    </citation>
    <scope>NUCLEOTIDE SEQUENCE</scope>
    <source>
        <strain evidence="2">GVMAG-M-3300023184-72</strain>
    </source>
</reference>
<protein>
    <submittedName>
        <fullName evidence="2">Uncharacterized protein</fullName>
    </submittedName>
</protein>
<dbReference type="EMBL" id="MN740161">
    <property type="protein sequence ID" value="QHT90978.1"/>
    <property type="molecule type" value="Genomic_DNA"/>
</dbReference>